<dbReference type="EMBL" id="JADOUF010000001">
    <property type="protein sequence ID" value="MBG6141025.1"/>
    <property type="molecule type" value="Genomic_DNA"/>
</dbReference>
<sequence>MDMPDITQYQVHKIIEDVDFEGTPVPGLRGAFYRRPAGDRTESVGVYSYADDEVFMAWGYVGEEHCRAAAARRPDGAWDAVRGGCPDVRVLRTGDEVTGLAVGLADGGVRSCGRTGRP</sequence>
<proteinExistence type="predicted"/>
<gene>
    <name evidence="1" type="ORF">IW245_007219</name>
</gene>
<protein>
    <submittedName>
        <fullName evidence="1">Uncharacterized protein</fullName>
    </submittedName>
</protein>
<dbReference type="Proteomes" id="UP000622552">
    <property type="component" value="Unassembled WGS sequence"/>
</dbReference>
<accession>A0A8J7GNF7</accession>
<comment type="caution">
    <text evidence="1">The sequence shown here is derived from an EMBL/GenBank/DDBJ whole genome shotgun (WGS) entry which is preliminary data.</text>
</comment>
<reference evidence="1" key="1">
    <citation type="submission" date="2020-11" db="EMBL/GenBank/DDBJ databases">
        <title>Sequencing the genomes of 1000 actinobacteria strains.</title>
        <authorList>
            <person name="Klenk H.-P."/>
        </authorList>
    </citation>
    <scope>NUCLEOTIDE SEQUENCE</scope>
    <source>
        <strain evidence="1">DSM 45356</strain>
    </source>
</reference>
<dbReference type="AlphaFoldDB" id="A0A8J7GNF7"/>
<evidence type="ECO:0000313" key="1">
    <source>
        <dbReference type="EMBL" id="MBG6141025.1"/>
    </source>
</evidence>
<dbReference type="RefSeq" id="WP_197007506.1">
    <property type="nucleotide sequence ID" value="NZ_BONS01000019.1"/>
</dbReference>
<evidence type="ECO:0000313" key="2">
    <source>
        <dbReference type="Proteomes" id="UP000622552"/>
    </source>
</evidence>
<name>A0A8J7GNF7_9ACTN</name>
<keyword evidence="2" id="KW-1185">Reference proteome</keyword>
<organism evidence="1 2">
    <name type="scientific">Longispora fulva</name>
    <dbReference type="NCBI Taxonomy" id="619741"/>
    <lineage>
        <taxon>Bacteria</taxon>
        <taxon>Bacillati</taxon>
        <taxon>Actinomycetota</taxon>
        <taxon>Actinomycetes</taxon>
        <taxon>Micromonosporales</taxon>
        <taxon>Micromonosporaceae</taxon>
        <taxon>Longispora</taxon>
    </lineage>
</organism>